<evidence type="ECO:0000256" key="4">
    <source>
        <dbReference type="ARBA" id="ARBA00023002"/>
    </source>
</evidence>
<evidence type="ECO:0000256" key="5">
    <source>
        <dbReference type="ARBA" id="ARBA00023008"/>
    </source>
</evidence>
<reference evidence="10 11" key="1">
    <citation type="journal article" date="2016" name="Nat. Commun.">
        <title>Ectomycorrhizal ecology is imprinted in the genome of the dominant symbiotic fungus Cenococcum geophilum.</title>
        <authorList>
            <consortium name="DOE Joint Genome Institute"/>
            <person name="Peter M."/>
            <person name="Kohler A."/>
            <person name="Ohm R.A."/>
            <person name="Kuo A."/>
            <person name="Krutzmann J."/>
            <person name="Morin E."/>
            <person name="Arend M."/>
            <person name="Barry K.W."/>
            <person name="Binder M."/>
            <person name="Choi C."/>
            <person name="Clum A."/>
            <person name="Copeland A."/>
            <person name="Grisel N."/>
            <person name="Haridas S."/>
            <person name="Kipfer T."/>
            <person name="LaButti K."/>
            <person name="Lindquist E."/>
            <person name="Lipzen A."/>
            <person name="Maire R."/>
            <person name="Meier B."/>
            <person name="Mihaltcheva S."/>
            <person name="Molinier V."/>
            <person name="Murat C."/>
            <person name="Poggeler S."/>
            <person name="Quandt C.A."/>
            <person name="Sperisen C."/>
            <person name="Tritt A."/>
            <person name="Tisserant E."/>
            <person name="Crous P.W."/>
            <person name="Henrissat B."/>
            <person name="Nehls U."/>
            <person name="Egli S."/>
            <person name="Spatafora J.W."/>
            <person name="Grigoriev I.V."/>
            <person name="Martin F.M."/>
        </authorList>
    </citation>
    <scope>NUCLEOTIDE SEQUENCE [LARGE SCALE GENOMIC DNA]</scope>
    <source>
        <strain evidence="10 11">CBS 459.81</strain>
    </source>
</reference>
<keyword evidence="11" id="KW-1185">Reference proteome</keyword>
<dbReference type="InterPro" id="IPR044130">
    <property type="entry name" value="CuRO_2_Fet3-like"/>
</dbReference>
<sequence length="556" mass="59904">MSSIIVLLTLVISCLAKTVTYDFDIGWVLASPDGYTRPVIGINGQWPIPTIEANEGDTIVVNAKNSLGNETTSLHFHGMSQQGTGPSDGPVGVTQCSIPPGSSFTYQFTATPAGTHWYHSHDHAQYPDGLRGQMIIHDPIWEASLGVDQQIHFSISDWYHNQMPGLLHTYLSPNNPTGELPSPDSFLVNDSSTAPTLNFLPGKKYLLRIVSVSALACGSIQFQGHQMIVVGIDGVEVYPETTDAITICAGQRYNVVIVGQSNPSNSFSYLVKMSTTMLTTIPSNMKTEVQGTISYTIDNILKPLISSSFSNSTLSDSTTLDDMTLKPLDNQLLLNPVGQSIDLYVNQTYYPGIGSRISLGSQPWVEPKVPSLYTALSTGESASDPAVYGPGVSPYVLSSGSIVQVVLTNPEAHPHPMHMHGHEFQVIARGSGTWDGNTNSLPIIPMKRDVVLVPANGYFVLRFRANNPGVWFFHCHIDWHLAAGMAATFIEAPDQLQKLESIPLQGASICTSQGYAASGNCAGVTTTSDITSNANCNTIFNTNTDGYVNALSPYVS</sequence>
<evidence type="ECO:0000313" key="10">
    <source>
        <dbReference type="EMBL" id="OCK79663.1"/>
    </source>
</evidence>
<evidence type="ECO:0000256" key="2">
    <source>
        <dbReference type="ARBA" id="ARBA00022723"/>
    </source>
</evidence>
<evidence type="ECO:0000256" key="3">
    <source>
        <dbReference type="ARBA" id="ARBA00022729"/>
    </source>
</evidence>
<dbReference type="Pfam" id="PF00394">
    <property type="entry name" value="Cu-oxidase"/>
    <property type="match status" value="1"/>
</dbReference>
<keyword evidence="2" id="KW-0479">Metal-binding</keyword>
<dbReference type="OrthoDB" id="2121828at2759"/>
<dbReference type="PROSITE" id="PS00079">
    <property type="entry name" value="MULTICOPPER_OXIDASE1"/>
    <property type="match status" value="1"/>
</dbReference>
<feature type="domain" description="Plastocyanin-like" evidence="8">
    <location>
        <begin position="365"/>
        <end position="494"/>
    </location>
</feature>
<dbReference type="CDD" id="cd13851">
    <property type="entry name" value="CuRO_1_Fet3p"/>
    <property type="match status" value="1"/>
</dbReference>
<feature type="signal peptide" evidence="6">
    <location>
        <begin position="1"/>
        <end position="16"/>
    </location>
</feature>
<evidence type="ECO:0000259" key="7">
    <source>
        <dbReference type="Pfam" id="PF00394"/>
    </source>
</evidence>
<dbReference type="InterPro" id="IPR033138">
    <property type="entry name" value="Cu_oxidase_CS"/>
</dbReference>
<feature type="chain" id="PRO_5034963436" evidence="6">
    <location>
        <begin position="17"/>
        <end position="556"/>
    </location>
</feature>
<dbReference type="InterPro" id="IPR045087">
    <property type="entry name" value="Cu-oxidase_fam"/>
</dbReference>
<dbReference type="Pfam" id="PF07731">
    <property type="entry name" value="Cu-oxidase_2"/>
    <property type="match status" value="1"/>
</dbReference>
<organism evidence="10 11">
    <name type="scientific">Lepidopterella palustris CBS 459.81</name>
    <dbReference type="NCBI Taxonomy" id="1314670"/>
    <lineage>
        <taxon>Eukaryota</taxon>
        <taxon>Fungi</taxon>
        <taxon>Dikarya</taxon>
        <taxon>Ascomycota</taxon>
        <taxon>Pezizomycotina</taxon>
        <taxon>Dothideomycetes</taxon>
        <taxon>Pleosporomycetidae</taxon>
        <taxon>Mytilinidiales</taxon>
        <taxon>Argynnaceae</taxon>
        <taxon>Lepidopterella</taxon>
    </lineage>
</organism>
<dbReference type="AlphaFoldDB" id="A0A8E2E9W0"/>
<keyword evidence="4" id="KW-0560">Oxidoreductase</keyword>
<dbReference type="GO" id="GO:0010106">
    <property type="term" value="P:cellular response to iron ion starvation"/>
    <property type="evidence" value="ECO:0007669"/>
    <property type="project" value="TreeGrafter"/>
</dbReference>
<dbReference type="GO" id="GO:0033573">
    <property type="term" value="C:high-affinity iron permease complex"/>
    <property type="evidence" value="ECO:0007669"/>
    <property type="project" value="TreeGrafter"/>
</dbReference>
<gene>
    <name evidence="10" type="ORF">K432DRAFT_417189</name>
</gene>
<dbReference type="Gene3D" id="2.60.40.420">
    <property type="entry name" value="Cupredoxins - blue copper proteins"/>
    <property type="match status" value="3"/>
</dbReference>
<dbReference type="EMBL" id="KV744993">
    <property type="protein sequence ID" value="OCK79663.1"/>
    <property type="molecule type" value="Genomic_DNA"/>
</dbReference>
<feature type="domain" description="Plastocyanin-like" evidence="7">
    <location>
        <begin position="153"/>
        <end position="276"/>
    </location>
</feature>
<evidence type="ECO:0000313" key="11">
    <source>
        <dbReference type="Proteomes" id="UP000250266"/>
    </source>
</evidence>
<dbReference type="PANTHER" id="PTHR11709:SF361">
    <property type="entry name" value="IRON TRANSPORT MULTICOPPER OXIDASE FET3"/>
    <property type="match status" value="1"/>
</dbReference>
<dbReference type="InterPro" id="IPR001117">
    <property type="entry name" value="Cu-oxidase_2nd"/>
</dbReference>
<dbReference type="SUPFAM" id="SSF49503">
    <property type="entry name" value="Cupredoxins"/>
    <property type="match status" value="3"/>
</dbReference>
<dbReference type="Pfam" id="PF07732">
    <property type="entry name" value="Cu-oxidase_3"/>
    <property type="match status" value="1"/>
</dbReference>
<dbReference type="InterPro" id="IPR008972">
    <property type="entry name" value="Cupredoxin"/>
</dbReference>
<dbReference type="Proteomes" id="UP000250266">
    <property type="component" value="Unassembled WGS sequence"/>
</dbReference>
<dbReference type="GO" id="GO:0004322">
    <property type="term" value="F:ferroxidase activity"/>
    <property type="evidence" value="ECO:0007669"/>
    <property type="project" value="TreeGrafter"/>
</dbReference>
<dbReference type="GO" id="GO:0005507">
    <property type="term" value="F:copper ion binding"/>
    <property type="evidence" value="ECO:0007669"/>
    <property type="project" value="InterPro"/>
</dbReference>
<evidence type="ECO:0000259" key="9">
    <source>
        <dbReference type="Pfam" id="PF07732"/>
    </source>
</evidence>
<proteinExistence type="inferred from homology"/>
<dbReference type="InterPro" id="IPR011706">
    <property type="entry name" value="Cu-oxidase_C"/>
</dbReference>
<dbReference type="PROSITE" id="PS00080">
    <property type="entry name" value="MULTICOPPER_OXIDASE2"/>
    <property type="match status" value="1"/>
</dbReference>
<keyword evidence="5" id="KW-0186">Copper</keyword>
<evidence type="ECO:0000256" key="6">
    <source>
        <dbReference type="SAM" id="SignalP"/>
    </source>
</evidence>
<accession>A0A8E2E9W0</accession>
<dbReference type="CDD" id="cd13877">
    <property type="entry name" value="CuRO_2_Fet3p_like"/>
    <property type="match status" value="1"/>
</dbReference>
<feature type="domain" description="Plastocyanin-like" evidence="9">
    <location>
        <begin position="27"/>
        <end position="139"/>
    </location>
</feature>
<dbReference type="GO" id="GO:0033215">
    <property type="term" value="P:reductive iron assimilation"/>
    <property type="evidence" value="ECO:0007669"/>
    <property type="project" value="TreeGrafter"/>
</dbReference>
<dbReference type="PANTHER" id="PTHR11709">
    <property type="entry name" value="MULTI-COPPER OXIDASE"/>
    <property type="match status" value="1"/>
</dbReference>
<dbReference type="InterPro" id="IPR011707">
    <property type="entry name" value="Cu-oxidase-like_N"/>
</dbReference>
<evidence type="ECO:0000256" key="1">
    <source>
        <dbReference type="ARBA" id="ARBA00010609"/>
    </source>
</evidence>
<protein>
    <submittedName>
        <fullName evidence="10">Multicopper oxidase</fullName>
    </submittedName>
</protein>
<comment type="similarity">
    <text evidence="1">Belongs to the multicopper oxidase family.</text>
</comment>
<keyword evidence="3 6" id="KW-0732">Signal</keyword>
<dbReference type="InterPro" id="IPR002355">
    <property type="entry name" value="Cu_oxidase_Cu_BS"/>
</dbReference>
<name>A0A8E2E9W0_9PEZI</name>
<evidence type="ECO:0000259" key="8">
    <source>
        <dbReference type="Pfam" id="PF07731"/>
    </source>
</evidence>